<evidence type="ECO:0000313" key="3">
    <source>
        <dbReference type="Proteomes" id="UP001153269"/>
    </source>
</evidence>
<sequence>MEVLIHNGLLMLLEATYSPINPPPICLDCGRKPEYPEKTNPRTGRNMQTGTGNLPPVTVLTTTPPDSNGIA</sequence>
<dbReference type="Proteomes" id="UP001153269">
    <property type="component" value="Unassembled WGS sequence"/>
</dbReference>
<feature type="compositionally biased region" description="Polar residues" evidence="1">
    <location>
        <begin position="41"/>
        <end position="52"/>
    </location>
</feature>
<feature type="compositionally biased region" description="Low complexity" evidence="1">
    <location>
        <begin position="54"/>
        <end position="65"/>
    </location>
</feature>
<protein>
    <submittedName>
        <fullName evidence="2">Uncharacterized protein</fullName>
    </submittedName>
</protein>
<reference evidence="2" key="1">
    <citation type="submission" date="2020-03" db="EMBL/GenBank/DDBJ databases">
        <authorList>
            <person name="Weist P."/>
        </authorList>
    </citation>
    <scope>NUCLEOTIDE SEQUENCE</scope>
</reference>
<proteinExistence type="predicted"/>
<evidence type="ECO:0000313" key="2">
    <source>
        <dbReference type="EMBL" id="CAB1439903.1"/>
    </source>
</evidence>
<dbReference type="AlphaFoldDB" id="A0A9N7YW26"/>
<accession>A0A9N7YW26</accession>
<comment type="caution">
    <text evidence="2">The sequence shown here is derived from an EMBL/GenBank/DDBJ whole genome shotgun (WGS) entry which is preliminary data.</text>
</comment>
<name>A0A9N7YW26_PLEPL</name>
<gene>
    <name evidence="2" type="ORF">PLEPLA_LOCUS27666</name>
</gene>
<evidence type="ECO:0000256" key="1">
    <source>
        <dbReference type="SAM" id="MobiDB-lite"/>
    </source>
</evidence>
<organism evidence="2 3">
    <name type="scientific">Pleuronectes platessa</name>
    <name type="common">European plaice</name>
    <dbReference type="NCBI Taxonomy" id="8262"/>
    <lineage>
        <taxon>Eukaryota</taxon>
        <taxon>Metazoa</taxon>
        <taxon>Chordata</taxon>
        <taxon>Craniata</taxon>
        <taxon>Vertebrata</taxon>
        <taxon>Euteleostomi</taxon>
        <taxon>Actinopterygii</taxon>
        <taxon>Neopterygii</taxon>
        <taxon>Teleostei</taxon>
        <taxon>Neoteleostei</taxon>
        <taxon>Acanthomorphata</taxon>
        <taxon>Carangaria</taxon>
        <taxon>Pleuronectiformes</taxon>
        <taxon>Pleuronectoidei</taxon>
        <taxon>Pleuronectidae</taxon>
        <taxon>Pleuronectes</taxon>
    </lineage>
</organism>
<keyword evidence="3" id="KW-1185">Reference proteome</keyword>
<feature type="region of interest" description="Disordered" evidence="1">
    <location>
        <begin position="36"/>
        <end position="71"/>
    </location>
</feature>
<dbReference type="EMBL" id="CADEAL010002358">
    <property type="protein sequence ID" value="CAB1439903.1"/>
    <property type="molecule type" value="Genomic_DNA"/>
</dbReference>